<sequence>MAASDDEPMHLYEVFQNCFNKIANKQSVPWTVLPRRRQLATRATALCFVFPASWFLSDNSTSYPSVGIGSSSPSRASRRRAAPRRAGIRIT</sequence>
<name>A0A195F046_9HYME</name>
<reference evidence="2 3" key="1">
    <citation type="submission" date="2016-03" db="EMBL/GenBank/DDBJ databases">
        <title>Trachymyrmex septentrionalis WGS genome.</title>
        <authorList>
            <person name="Nygaard S."/>
            <person name="Hu H."/>
            <person name="Boomsma J."/>
            <person name="Zhang G."/>
        </authorList>
    </citation>
    <scope>NUCLEOTIDE SEQUENCE [LARGE SCALE GENOMIC DNA]</scope>
    <source>
        <strain evidence="2">Tsep2-gDNA-1</strain>
        <tissue evidence="2">Whole body</tissue>
    </source>
</reference>
<proteinExistence type="predicted"/>
<accession>A0A195F046</accession>
<evidence type="ECO:0000313" key="3">
    <source>
        <dbReference type="Proteomes" id="UP000078541"/>
    </source>
</evidence>
<dbReference type="AlphaFoldDB" id="A0A195F046"/>
<feature type="region of interest" description="Disordered" evidence="1">
    <location>
        <begin position="67"/>
        <end position="91"/>
    </location>
</feature>
<feature type="compositionally biased region" description="Basic residues" evidence="1">
    <location>
        <begin position="76"/>
        <end position="91"/>
    </location>
</feature>
<dbReference type="Proteomes" id="UP000078541">
    <property type="component" value="Unassembled WGS sequence"/>
</dbReference>
<gene>
    <name evidence="2" type="ORF">ALC56_12244</name>
</gene>
<protein>
    <submittedName>
        <fullName evidence="2">Protein daughterless</fullName>
    </submittedName>
</protein>
<organism evidence="2 3">
    <name type="scientific">Trachymyrmex septentrionalis</name>
    <dbReference type="NCBI Taxonomy" id="34720"/>
    <lineage>
        <taxon>Eukaryota</taxon>
        <taxon>Metazoa</taxon>
        <taxon>Ecdysozoa</taxon>
        <taxon>Arthropoda</taxon>
        <taxon>Hexapoda</taxon>
        <taxon>Insecta</taxon>
        <taxon>Pterygota</taxon>
        <taxon>Neoptera</taxon>
        <taxon>Endopterygota</taxon>
        <taxon>Hymenoptera</taxon>
        <taxon>Apocrita</taxon>
        <taxon>Aculeata</taxon>
        <taxon>Formicoidea</taxon>
        <taxon>Formicidae</taxon>
        <taxon>Myrmicinae</taxon>
        <taxon>Trachymyrmex</taxon>
    </lineage>
</organism>
<evidence type="ECO:0000313" key="2">
    <source>
        <dbReference type="EMBL" id="KYN33532.1"/>
    </source>
</evidence>
<keyword evidence="3" id="KW-1185">Reference proteome</keyword>
<evidence type="ECO:0000256" key="1">
    <source>
        <dbReference type="SAM" id="MobiDB-lite"/>
    </source>
</evidence>
<dbReference type="EMBL" id="KQ981905">
    <property type="protein sequence ID" value="KYN33532.1"/>
    <property type="molecule type" value="Genomic_DNA"/>
</dbReference>
<dbReference type="STRING" id="34720.A0A195F046"/>